<name>A0A931SD84_9BACT</name>
<protein>
    <recommendedName>
        <fullName evidence="3">glucose-6-phosphate isomerase</fullName>
        <ecNumber evidence="3">5.3.1.9</ecNumber>
    </recommendedName>
</protein>
<proteinExistence type="inferred from homology"/>
<gene>
    <name evidence="8" type="ORF">HYT40_01170</name>
</gene>
<dbReference type="GO" id="GO:0004347">
    <property type="term" value="F:glucose-6-phosphate isomerase activity"/>
    <property type="evidence" value="ECO:0007669"/>
    <property type="project" value="UniProtKB-EC"/>
</dbReference>
<dbReference type="Proteomes" id="UP000724148">
    <property type="component" value="Unassembled WGS sequence"/>
</dbReference>
<dbReference type="GO" id="GO:0005737">
    <property type="term" value="C:cytoplasm"/>
    <property type="evidence" value="ECO:0007669"/>
    <property type="project" value="InterPro"/>
</dbReference>
<keyword evidence="4" id="KW-0312">Gluconeogenesis</keyword>
<dbReference type="EC" id="5.3.1.9" evidence="3"/>
<organism evidence="8 9">
    <name type="scientific">Candidatus Sungiibacteriota bacterium</name>
    <dbReference type="NCBI Taxonomy" id="2750080"/>
    <lineage>
        <taxon>Bacteria</taxon>
        <taxon>Candidatus Sungiibacteriota</taxon>
    </lineage>
</organism>
<evidence type="ECO:0000313" key="9">
    <source>
        <dbReference type="Proteomes" id="UP000724148"/>
    </source>
</evidence>
<evidence type="ECO:0000256" key="2">
    <source>
        <dbReference type="ARBA" id="ARBA00006542"/>
    </source>
</evidence>
<keyword evidence="5" id="KW-0324">Glycolysis</keyword>
<dbReference type="Pfam" id="PF06560">
    <property type="entry name" value="GPI"/>
    <property type="match status" value="1"/>
</dbReference>
<dbReference type="Gene3D" id="2.60.120.10">
    <property type="entry name" value="Jelly Rolls"/>
    <property type="match status" value="1"/>
</dbReference>
<evidence type="ECO:0000256" key="5">
    <source>
        <dbReference type="ARBA" id="ARBA00023152"/>
    </source>
</evidence>
<dbReference type="InterPro" id="IPR014710">
    <property type="entry name" value="RmlC-like_jellyroll"/>
</dbReference>
<dbReference type="InterPro" id="IPR011051">
    <property type="entry name" value="RmlC_Cupin_sf"/>
</dbReference>
<comment type="pathway">
    <text evidence="1">Carbohydrate degradation; glycolysis; D-glyceraldehyde 3-phosphate and glycerone phosphate from D-glucose: step 2/4.</text>
</comment>
<dbReference type="CDD" id="cd02218">
    <property type="entry name" value="cupin_PGI"/>
    <property type="match status" value="1"/>
</dbReference>
<evidence type="ECO:0000256" key="6">
    <source>
        <dbReference type="ARBA" id="ARBA00029321"/>
    </source>
</evidence>
<comment type="similarity">
    <text evidence="2">Belongs to the archaeal-type GPI family.</text>
</comment>
<accession>A0A931SD84</accession>
<dbReference type="InterPro" id="IPR010551">
    <property type="entry name" value="G6P_isomerase_prok"/>
</dbReference>
<comment type="caution">
    <text evidence="8">The sequence shown here is derived from an EMBL/GenBank/DDBJ whole genome shotgun (WGS) entry which is preliminary data.</text>
</comment>
<comment type="catalytic activity">
    <reaction evidence="6">
        <text>alpha-D-glucose 6-phosphate = beta-D-fructose 6-phosphate</text>
        <dbReference type="Rhea" id="RHEA:11816"/>
        <dbReference type="ChEBI" id="CHEBI:57634"/>
        <dbReference type="ChEBI" id="CHEBI:58225"/>
        <dbReference type="EC" id="5.3.1.9"/>
    </reaction>
</comment>
<dbReference type="AlphaFoldDB" id="A0A931SD84"/>
<dbReference type="SUPFAM" id="SSF51182">
    <property type="entry name" value="RmlC-like cupins"/>
    <property type="match status" value="1"/>
</dbReference>
<dbReference type="GO" id="GO:0006094">
    <property type="term" value="P:gluconeogenesis"/>
    <property type="evidence" value="ECO:0007669"/>
    <property type="project" value="UniProtKB-KW"/>
</dbReference>
<evidence type="ECO:0000256" key="1">
    <source>
        <dbReference type="ARBA" id="ARBA00004926"/>
    </source>
</evidence>
<dbReference type="GO" id="GO:0006096">
    <property type="term" value="P:glycolytic process"/>
    <property type="evidence" value="ECO:0007669"/>
    <property type="project" value="UniProtKB-KW"/>
</dbReference>
<evidence type="ECO:0000256" key="4">
    <source>
        <dbReference type="ARBA" id="ARBA00022432"/>
    </source>
</evidence>
<evidence type="ECO:0000256" key="3">
    <source>
        <dbReference type="ARBA" id="ARBA00011952"/>
    </source>
</evidence>
<reference evidence="8" key="1">
    <citation type="submission" date="2020-07" db="EMBL/GenBank/DDBJ databases">
        <title>Huge and variable diversity of episymbiotic CPR bacteria and DPANN archaea in groundwater ecosystems.</title>
        <authorList>
            <person name="He C.Y."/>
            <person name="Keren R."/>
            <person name="Whittaker M."/>
            <person name="Farag I.F."/>
            <person name="Doudna J."/>
            <person name="Cate J.H.D."/>
            <person name="Banfield J.F."/>
        </authorList>
    </citation>
    <scope>NUCLEOTIDE SEQUENCE</scope>
    <source>
        <strain evidence="8">NC_groundwater_193_Ag_S-0.1um_51_7</strain>
    </source>
</reference>
<feature type="domain" description="Glucose-6-phosphate isomerase prokaryote" evidence="7">
    <location>
        <begin position="61"/>
        <end position="211"/>
    </location>
</feature>
<evidence type="ECO:0000313" key="8">
    <source>
        <dbReference type="EMBL" id="MBI2096752.1"/>
    </source>
</evidence>
<dbReference type="EMBL" id="JACOZA010000029">
    <property type="protein sequence ID" value="MBI2096752.1"/>
    <property type="molecule type" value="Genomic_DNA"/>
</dbReference>
<sequence>MKFEIRKELSSSHVMDLKTFSGLPIEMDEGMNLVYPHTVRVKQMTARTCAEMLPFLQSENVTTPQNTIYRVYHEVAMMDDTESIQKTGLRYDLTAIQAGVFHFREGEDEFFRTAGHYHPRIAEIDYPEVYEVLAGRGRWIIQKYGAEPSLLEEVYLVEAGPGEKICIPPNFGHITINAENAPLIISNVIKGTVGHNYRPFQELKGGGYRLLASRDPNMIEIERNGNYRSIPDLLKLKPKKDWYHGYFNPVYRTLATGPEQLVFLENPKSYNKEFFAIDRLYSEIK</sequence>
<evidence type="ECO:0000259" key="7">
    <source>
        <dbReference type="Pfam" id="PF06560"/>
    </source>
</evidence>